<proteinExistence type="predicted"/>
<accession>A0A8W8MH78</accession>
<dbReference type="Proteomes" id="UP000005408">
    <property type="component" value="Unassembled WGS sequence"/>
</dbReference>
<dbReference type="AlphaFoldDB" id="A0A8W8MH78"/>
<evidence type="ECO:0008006" key="3">
    <source>
        <dbReference type="Google" id="ProtNLM"/>
    </source>
</evidence>
<evidence type="ECO:0000313" key="2">
    <source>
        <dbReference type="Proteomes" id="UP000005408"/>
    </source>
</evidence>
<evidence type="ECO:0000313" key="1">
    <source>
        <dbReference type="EnsemblMetazoa" id="G32985.1:cds"/>
    </source>
</evidence>
<keyword evidence="2" id="KW-1185">Reference proteome</keyword>
<reference evidence="1" key="1">
    <citation type="submission" date="2022-08" db="UniProtKB">
        <authorList>
            <consortium name="EnsemblMetazoa"/>
        </authorList>
    </citation>
    <scope>IDENTIFICATION</scope>
    <source>
        <strain evidence="1">05x7-T-G4-1.051#20</strain>
    </source>
</reference>
<dbReference type="EnsemblMetazoa" id="G32985.1">
    <property type="protein sequence ID" value="G32985.1:cds"/>
    <property type="gene ID" value="G32985"/>
</dbReference>
<organism evidence="1 2">
    <name type="scientific">Magallana gigas</name>
    <name type="common">Pacific oyster</name>
    <name type="synonym">Crassostrea gigas</name>
    <dbReference type="NCBI Taxonomy" id="29159"/>
    <lineage>
        <taxon>Eukaryota</taxon>
        <taxon>Metazoa</taxon>
        <taxon>Spiralia</taxon>
        <taxon>Lophotrochozoa</taxon>
        <taxon>Mollusca</taxon>
        <taxon>Bivalvia</taxon>
        <taxon>Autobranchia</taxon>
        <taxon>Pteriomorphia</taxon>
        <taxon>Ostreida</taxon>
        <taxon>Ostreoidea</taxon>
        <taxon>Ostreidae</taxon>
        <taxon>Magallana</taxon>
    </lineage>
</organism>
<sequence length="194" mass="22614">MDECILCLEKLPKKNRRHILSDTFNVKQQLYEVLGFIPEQQLSPQYTCYRCFNNLNRLSKIEFDLESKLSALKREKDEIINQLRPRRNVLLPARPSVTSENVGGACSSSCTPRKSNKRLIIRTPTPRKTKKILVQHTAQPKVRKRLSEDQLTPSKVKVHFRGRNDSKKEDFRRIKGIFFTKLRQMSQEDSGGFP</sequence>
<name>A0A8W8MH78_MAGGI</name>
<protein>
    <recommendedName>
        <fullName evidence="3">ZAD domain-containing protein</fullName>
    </recommendedName>
</protein>